<sequence length="298" mass="33917">MFRCQRARRQEGEKQTINGHSAPTGDGRTQSRNPPVRIRGGVVAMMSLHMGTYSLQESERKMNWGFLENVLSGVNKILVYVAAAEQVWKDEQKDFVCNTRQPGCENVCFDHFFPISQVRLWALQLIMVSTPSLLVALHVAYREHREAKHKRKLYQDKGSIDGGLFCTYALSLVFKIAFEVGFLLAFYFLYNGFEVPALLQCSQSPCPNTVDCYISKPKEKKIFLYIMGCASILCITLNFAELLYITWKKLWRCFSRSFIPGKENALIHTRPVSVKPTGHSEDSSTQPACTTDNVHNQE</sequence>
<dbReference type="PANTHER" id="PTHR11984:SF26">
    <property type="entry name" value="GAP JUNCTION BETA-7 PROTEIN"/>
    <property type="match status" value="1"/>
</dbReference>
<feature type="compositionally biased region" description="Polar residues" evidence="4">
    <location>
        <begin position="283"/>
        <end position="298"/>
    </location>
</feature>
<dbReference type="PROSITE" id="PS00407">
    <property type="entry name" value="CONNEXINS_1"/>
    <property type="match status" value="1"/>
</dbReference>
<comment type="subcellular location">
    <subcellularLocation>
        <location evidence="1">Cell junction</location>
        <location evidence="1">Gap junction</location>
    </subcellularLocation>
</comment>
<dbReference type="SMART" id="SM00037">
    <property type="entry name" value="CNX"/>
    <property type="match status" value="1"/>
</dbReference>
<dbReference type="AlphaFoldDB" id="A0AAV6RXZ0"/>
<protein>
    <submittedName>
        <fullName evidence="8">Gap junction beta-7 protein</fullName>
    </submittedName>
</protein>
<evidence type="ECO:0000259" key="6">
    <source>
        <dbReference type="SMART" id="SM00037"/>
    </source>
</evidence>
<organism evidence="8 9">
    <name type="scientific">Solea senegalensis</name>
    <name type="common">Senegalese sole</name>
    <dbReference type="NCBI Taxonomy" id="28829"/>
    <lineage>
        <taxon>Eukaryota</taxon>
        <taxon>Metazoa</taxon>
        <taxon>Chordata</taxon>
        <taxon>Craniata</taxon>
        <taxon>Vertebrata</taxon>
        <taxon>Euteleostomi</taxon>
        <taxon>Actinopterygii</taxon>
        <taxon>Neopterygii</taxon>
        <taxon>Teleostei</taxon>
        <taxon>Neoteleostei</taxon>
        <taxon>Acanthomorphata</taxon>
        <taxon>Carangaria</taxon>
        <taxon>Pleuronectiformes</taxon>
        <taxon>Pleuronectoidei</taxon>
        <taxon>Soleidae</taxon>
        <taxon>Solea</taxon>
    </lineage>
</organism>
<comment type="caution">
    <text evidence="8">The sequence shown here is derived from an EMBL/GenBank/DDBJ whole genome shotgun (WGS) entry which is preliminary data.</text>
</comment>
<keyword evidence="9" id="KW-1185">Reference proteome</keyword>
<feature type="compositionally biased region" description="Polar residues" evidence="4">
    <location>
        <begin position="15"/>
        <end position="33"/>
    </location>
</feature>
<keyword evidence="5" id="KW-0812">Transmembrane</keyword>
<proteinExistence type="predicted"/>
<evidence type="ECO:0000313" key="9">
    <source>
        <dbReference type="Proteomes" id="UP000693946"/>
    </source>
</evidence>
<dbReference type="GO" id="GO:0005922">
    <property type="term" value="C:connexin complex"/>
    <property type="evidence" value="ECO:0007669"/>
    <property type="project" value="InterPro"/>
</dbReference>
<evidence type="ECO:0000313" key="8">
    <source>
        <dbReference type="EMBL" id="KAG7509130.1"/>
    </source>
</evidence>
<dbReference type="GO" id="GO:0005243">
    <property type="term" value="F:gap junction channel activity"/>
    <property type="evidence" value="ECO:0007669"/>
    <property type="project" value="TreeGrafter"/>
</dbReference>
<name>A0AAV6RXZ0_SOLSE</name>
<keyword evidence="2" id="KW-0303">Gap junction</keyword>
<gene>
    <name evidence="8" type="ORF">JOB18_035302</name>
</gene>
<feature type="region of interest" description="Disordered" evidence="4">
    <location>
        <begin position="274"/>
        <end position="298"/>
    </location>
</feature>
<feature type="transmembrane region" description="Helical" evidence="5">
    <location>
        <begin position="121"/>
        <end position="141"/>
    </location>
</feature>
<evidence type="ECO:0000259" key="7">
    <source>
        <dbReference type="SMART" id="SM01089"/>
    </source>
</evidence>
<feature type="transmembrane region" description="Helical" evidence="5">
    <location>
        <begin position="162"/>
        <end position="190"/>
    </location>
</feature>
<dbReference type="SMART" id="SM01089">
    <property type="entry name" value="Connexin_CCC"/>
    <property type="match status" value="1"/>
</dbReference>
<dbReference type="InterPro" id="IPR000500">
    <property type="entry name" value="Connexin"/>
</dbReference>
<dbReference type="PROSITE" id="PS00408">
    <property type="entry name" value="CONNEXINS_2"/>
    <property type="match status" value="1"/>
</dbReference>
<feature type="transmembrane region" description="Helical" evidence="5">
    <location>
        <begin position="222"/>
        <end position="247"/>
    </location>
</feature>
<evidence type="ECO:0000256" key="3">
    <source>
        <dbReference type="ARBA" id="ARBA00022949"/>
    </source>
</evidence>
<feature type="domain" description="Connexin N-terminal" evidence="6">
    <location>
        <begin position="86"/>
        <end position="119"/>
    </location>
</feature>
<dbReference type="InterPro" id="IPR017990">
    <property type="entry name" value="Connexin_CS"/>
</dbReference>
<dbReference type="InterPro" id="IPR019570">
    <property type="entry name" value="Connexin_CCC"/>
</dbReference>
<evidence type="ECO:0000256" key="4">
    <source>
        <dbReference type="SAM" id="MobiDB-lite"/>
    </source>
</evidence>
<feature type="domain" description="Connexin cysteine-rich" evidence="7">
    <location>
        <begin position="178"/>
        <end position="245"/>
    </location>
</feature>
<dbReference type="InterPro" id="IPR013092">
    <property type="entry name" value="Connexin_N"/>
</dbReference>
<reference evidence="8 9" key="1">
    <citation type="journal article" date="2021" name="Sci. Rep.">
        <title>Chromosome anchoring in Senegalese sole (Solea senegalensis) reveals sex-associated markers and genome rearrangements in flatfish.</title>
        <authorList>
            <person name="Guerrero-Cozar I."/>
            <person name="Gomez-Garrido J."/>
            <person name="Berbel C."/>
            <person name="Martinez-Blanch J.F."/>
            <person name="Alioto T."/>
            <person name="Claros M.G."/>
            <person name="Gagnaire P.A."/>
            <person name="Manchado M."/>
        </authorList>
    </citation>
    <scope>NUCLEOTIDE SEQUENCE [LARGE SCALE GENOMIC DNA]</scope>
    <source>
        <strain evidence="8">Sse05_10M</strain>
    </source>
</reference>
<dbReference type="Pfam" id="PF00029">
    <property type="entry name" value="Connexin"/>
    <property type="match status" value="1"/>
</dbReference>
<dbReference type="PANTHER" id="PTHR11984">
    <property type="entry name" value="CONNEXIN"/>
    <property type="match status" value="1"/>
</dbReference>
<evidence type="ECO:0000256" key="2">
    <source>
        <dbReference type="ARBA" id="ARBA00022868"/>
    </source>
</evidence>
<keyword evidence="5" id="KW-0472">Membrane</keyword>
<evidence type="ECO:0000256" key="5">
    <source>
        <dbReference type="SAM" id="Phobius"/>
    </source>
</evidence>
<evidence type="ECO:0000256" key="1">
    <source>
        <dbReference type="ARBA" id="ARBA00004610"/>
    </source>
</evidence>
<keyword evidence="3" id="KW-0965">Cell junction</keyword>
<dbReference type="Proteomes" id="UP000693946">
    <property type="component" value="Linkage Group LG17"/>
</dbReference>
<keyword evidence="5" id="KW-1133">Transmembrane helix</keyword>
<feature type="region of interest" description="Disordered" evidence="4">
    <location>
        <begin position="1"/>
        <end position="35"/>
    </location>
</feature>
<dbReference type="GO" id="GO:0007267">
    <property type="term" value="P:cell-cell signaling"/>
    <property type="evidence" value="ECO:0007669"/>
    <property type="project" value="TreeGrafter"/>
</dbReference>
<accession>A0AAV6RXZ0</accession>
<dbReference type="EMBL" id="JAGKHQ010000009">
    <property type="protein sequence ID" value="KAG7509130.1"/>
    <property type="molecule type" value="Genomic_DNA"/>
</dbReference>